<dbReference type="CDD" id="cd23280">
    <property type="entry name" value="beta-trefoil_MIR_itr-1-like"/>
    <property type="match status" value="1"/>
</dbReference>
<dbReference type="InterPro" id="IPR016093">
    <property type="entry name" value="MIR_motif"/>
</dbReference>
<feature type="transmembrane region" description="Helical" evidence="12">
    <location>
        <begin position="2361"/>
        <end position="2388"/>
    </location>
</feature>
<feature type="compositionally biased region" description="Low complexity" evidence="11">
    <location>
        <begin position="1839"/>
        <end position="1852"/>
    </location>
</feature>
<evidence type="ECO:0000256" key="6">
    <source>
        <dbReference type="ARBA" id="ARBA00023065"/>
    </source>
</evidence>
<name>A0A0D2X364_CAPO3</name>
<feature type="coiled-coil region" evidence="10">
    <location>
        <begin position="2597"/>
        <end position="2624"/>
    </location>
</feature>
<feature type="region of interest" description="Disordered" evidence="11">
    <location>
        <begin position="2114"/>
        <end position="2134"/>
    </location>
</feature>
<keyword evidence="10" id="KW-0175">Coiled coil</keyword>
<dbReference type="GO" id="GO:0016020">
    <property type="term" value="C:membrane"/>
    <property type="evidence" value="ECO:0007669"/>
    <property type="project" value="InterPro"/>
</dbReference>
<feature type="compositionally biased region" description="Basic and acidic residues" evidence="11">
    <location>
        <begin position="1825"/>
        <end position="1838"/>
    </location>
</feature>
<dbReference type="GO" id="GO:0005262">
    <property type="term" value="F:calcium channel activity"/>
    <property type="evidence" value="ECO:0007669"/>
    <property type="project" value="InterPro"/>
</dbReference>
<evidence type="ECO:0000256" key="3">
    <source>
        <dbReference type="ARBA" id="ARBA00022692"/>
    </source>
</evidence>
<dbReference type="Pfam" id="PF02815">
    <property type="entry name" value="MIR"/>
    <property type="match status" value="1"/>
</dbReference>
<evidence type="ECO:0000256" key="11">
    <source>
        <dbReference type="SAM" id="MobiDB-lite"/>
    </source>
</evidence>
<reference evidence="15" key="1">
    <citation type="submission" date="2011-02" db="EMBL/GenBank/DDBJ databases">
        <title>The Genome Sequence of Capsaspora owczarzaki ATCC 30864.</title>
        <authorList>
            <person name="Russ C."/>
            <person name="Cuomo C."/>
            <person name="Burger G."/>
            <person name="Gray M.W."/>
            <person name="Holland P.W.H."/>
            <person name="King N."/>
            <person name="Lang F.B.F."/>
            <person name="Roger A.J."/>
            <person name="Ruiz-Trillo I."/>
            <person name="Young S.K."/>
            <person name="Zeng Q."/>
            <person name="Gargeya S."/>
            <person name="Alvarado L."/>
            <person name="Berlin A."/>
            <person name="Chapman S.B."/>
            <person name="Chen Z."/>
            <person name="Freedman E."/>
            <person name="Gellesch M."/>
            <person name="Goldberg J."/>
            <person name="Griggs A."/>
            <person name="Gujja S."/>
            <person name="Heilman E."/>
            <person name="Heiman D."/>
            <person name="Howarth C."/>
            <person name="Mehta T."/>
            <person name="Neiman D."/>
            <person name="Pearson M."/>
            <person name="Roberts A."/>
            <person name="Saif S."/>
            <person name="Shea T."/>
            <person name="Shenoy N."/>
            <person name="Sisk P."/>
            <person name="Stolte C."/>
            <person name="Sykes S."/>
            <person name="White J."/>
            <person name="Yandava C."/>
            <person name="Haas B."/>
            <person name="Nusbaum C."/>
            <person name="Birren B."/>
        </authorList>
    </citation>
    <scope>NUCLEOTIDE SEQUENCE</scope>
    <source>
        <strain evidence="15">ATCC 30864</strain>
    </source>
</reference>
<dbReference type="InterPro" id="IPR005821">
    <property type="entry name" value="Ion_trans_dom"/>
</dbReference>
<dbReference type="Gene3D" id="2.80.10.50">
    <property type="match status" value="2"/>
</dbReference>
<dbReference type="Gene3D" id="1.25.10.30">
    <property type="entry name" value="IP3 receptor type 1 binding core, RIH domain"/>
    <property type="match status" value="1"/>
</dbReference>
<dbReference type="PANTHER" id="PTHR13715:SF99">
    <property type="entry name" value="INOSITOL 1,4,5-TRISPHOSPHATE RECEPTOR-LIKE PROTEIN A"/>
    <property type="match status" value="1"/>
</dbReference>
<feature type="region of interest" description="Disordered" evidence="11">
    <location>
        <begin position="1825"/>
        <end position="1864"/>
    </location>
</feature>
<dbReference type="PROSITE" id="PS50919">
    <property type="entry name" value="MIR"/>
    <property type="match status" value="1"/>
</dbReference>
<dbReference type="InterPro" id="IPR015925">
    <property type="entry name" value="Ryanodine_IP3_receptor"/>
</dbReference>
<evidence type="ECO:0000256" key="5">
    <source>
        <dbReference type="ARBA" id="ARBA00022989"/>
    </source>
</evidence>
<evidence type="ECO:0000256" key="9">
    <source>
        <dbReference type="ARBA" id="ARBA00023303"/>
    </source>
</evidence>
<feature type="transmembrane region" description="Helical" evidence="12">
    <location>
        <begin position="2284"/>
        <end position="2304"/>
    </location>
</feature>
<evidence type="ECO:0000256" key="12">
    <source>
        <dbReference type="SAM" id="Phobius"/>
    </source>
</evidence>
<keyword evidence="3 12" id="KW-0812">Transmembrane</keyword>
<keyword evidence="15" id="KW-1185">Reference proteome</keyword>
<dbReference type="Proteomes" id="UP000008743">
    <property type="component" value="Unassembled WGS sequence"/>
</dbReference>
<dbReference type="InterPro" id="IPR035910">
    <property type="entry name" value="RyR/IP3R_RIH_dom_sf"/>
</dbReference>
<evidence type="ECO:0000256" key="8">
    <source>
        <dbReference type="ARBA" id="ARBA00023286"/>
    </source>
</evidence>
<feature type="transmembrane region" description="Helical" evidence="12">
    <location>
        <begin position="2409"/>
        <end position="2431"/>
    </location>
</feature>
<dbReference type="Pfam" id="PF08454">
    <property type="entry name" value="RIH_assoc"/>
    <property type="match status" value="1"/>
</dbReference>
<feature type="transmembrane region" description="Helical" evidence="12">
    <location>
        <begin position="2488"/>
        <end position="2507"/>
    </location>
</feature>
<dbReference type="STRING" id="595528.A0A0D2X364"/>
<dbReference type="Pfam" id="PF01365">
    <property type="entry name" value="RYDR_ITPR"/>
    <property type="match status" value="2"/>
</dbReference>
<dbReference type="EMBL" id="KE346366">
    <property type="protein sequence ID" value="KJE93764.1"/>
    <property type="molecule type" value="Genomic_DNA"/>
</dbReference>
<dbReference type="eggNOG" id="KOG3533">
    <property type="taxonomic scope" value="Eukaryota"/>
</dbReference>
<dbReference type="InterPro" id="IPR036300">
    <property type="entry name" value="MIR_dom_sf"/>
</dbReference>
<dbReference type="SUPFAM" id="SSF82109">
    <property type="entry name" value="MIR domain"/>
    <property type="match status" value="1"/>
</dbReference>
<evidence type="ECO:0000313" key="15">
    <source>
        <dbReference type="Proteomes" id="UP000008743"/>
    </source>
</evidence>
<dbReference type="SUPFAM" id="SSF100909">
    <property type="entry name" value="IP3 receptor type 1 binding core, domain 2"/>
    <property type="match status" value="2"/>
</dbReference>
<dbReference type="PANTHER" id="PTHR13715">
    <property type="entry name" value="RYANODINE RECEPTOR AND IP3 RECEPTOR"/>
    <property type="match status" value="1"/>
</dbReference>
<evidence type="ECO:0000256" key="10">
    <source>
        <dbReference type="SAM" id="Coils"/>
    </source>
</evidence>
<dbReference type="InterPro" id="IPR014821">
    <property type="entry name" value="Ins145_P3_rcpt"/>
</dbReference>
<dbReference type="PhylomeDB" id="A0A0D2X364"/>
<accession>A0A0D2X364</accession>
<feature type="transmembrane region" description="Helical" evidence="12">
    <location>
        <begin position="2324"/>
        <end position="2345"/>
    </location>
</feature>
<organism evidence="14 15">
    <name type="scientific">Capsaspora owczarzaki (strain ATCC 30864)</name>
    <dbReference type="NCBI Taxonomy" id="595528"/>
    <lineage>
        <taxon>Eukaryota</taxon>
        <taxon>Filasterea</taxon>
        <taxon>Capsaspora</taxon>
    </lineage>
</organism>
<keyword evidence="6" id="KW-0406">Ion transport</keyword>
<evidence type="ECO:0000256" key="4">
    <source>
        <dbReference type="ARBA" id="ARBA00022737"/>
    </source>
</evidence>
<dbReference type="Gene3D" id="1.10.287.70">
    <property type="match status" value="1"/>
</dbReference>
<keyword evidence="2" id="KW-0813">Transport</keyword>
<keyword evidence="5 12" id="KW-1133">Transmembrane helix</keyword>
<proteinExistence type="predicted"/>
<dbReference type="GO" id="GO:0012505">
    <property type="term" value="C:endomembrane system"/>
    <property type="evidence" value="ECO:0007669"/>
    <property type="project" value="UniProtKB-SubCell"/>
</dbReference>
<evidence type="ECO:0000313" key="14">
    <source>
        <dbReference type="EMBL" id="KJE93764.1"/>
    </source>
</evidence>
<evidence type="ECO:0000259" key="13">
    <source>
        <dbReference type="PROSITE" id="PS50919"/>
    </source>
</evidence>
<dbReference type="InterPro" id="IPR000699">
    <property type="entry name" value="RIH_dom"/>
</dbReference>
<dbReference type="InterPro" id="IPR013662">
    <property type="entry name" value="RIH_assoc-dom"/>
</dbReference>
<evidence type="ECO:0000256" key="2">
    <source>
        <dbReference type="ARBA" id="ARBA00022448"/>
    </source>
</evidence>
<keyword evidence="8" id="KW-1071">Ligand-gated ion channel</keyword>
<sequence>MADELLRIGDSVSLYSEDRHGFLFSENTIDSLLTVRRADHGVEHQAGAGGSSSSLRTQPNVPNFQSCIFQILVPNKYKANKKYQALKKKMPAVAKTKKGEANKALQAQTRQLENTLFQQKKLASAETDDNALEQARQNGKFLTYGMTVQLYHSFSNKFVAGSASDPAWIEDTNMRVELHQYNSKLCWFRVMPRYKVRAEGDIVRKGDQIVFESIKTPASFLHASHDPFDDAELEAGLHEVNMSVTPSAFSIFMYSRPDETWAMIAASSPGALIEEGKDEKESVVPVRFGDCIRLFHRELEAYVAAEGTFGKTGVAEVPHLRVRHVTTKRPHSLKPPSGPSVFWQIEMDSGAARGGRMRWEQLVRLRHFTTRQFLAVKLDAASGEPVVTLTSDHRDADAVFRLHAVIRDRQNIEYGSFTRIEHPLTKTWLHGDATLSYARQGTVSRVDTLGADAPSPAAAAAIESCKPMTEIRYDKAKLLQLTASRESHYDDAFTITQAKQKDINNVNFVAGILPALKWYAKSFRAAASKDKPRELTAETAAYLCRAMDLLAKFVVDKDTPNKRRQKVLRHLRCVDALIEVIRVPFSPYNPDGFPISELRTPDKRLVRDVCSAAYNALNQYVQGESRKSEMYIARFIPFMLGQVGSGLPATDILTQLASDNMSIVNRIKPPLLDFFIGKLKEQRASRYLKFLATCCAVKGGANYEIQSYICENLLGGVVGNPVILPVSLRNGVLHVDLLRDGLVVPVNELADDAKSLEAEYLLEQINFLRRLCIGRNKVTIPLLRDELKCVVWAEVFAAVKDTELNPVYRIAYADLLHQAFVDIEPYEDLLERIQLTFDAQTLTQRNSSATECTTAAHLAVQNSFPPELTELRSWINTTIANETSVIATRIEENKFIEAILTLARSLVSFGVYNNRTQLLELLCPLIRLLDCSDDYGNENKDNKEEQQEYLRVDRLLKNPENKSVANLKFKGLEIIELMMNFRFAARLEEFFWVFKQLESHDLVGKGHATLHRAFGKNKHHNHGLEPELLELAPLTKTVIPAARLKPVLAALFKNTEFIDALGPELPIIPVLLDCANYGYTKLATQAHYLITRLYSASRNFFQMALDGQVLTLPESVDAFKIIRQVLPSVRRMARSKIGEKQAERLSVELDRLAKLLYLKDDPHEPHRTNQTILTNAGIVIDLLGILGTRIELGKREKGGGSAADRLAAQELEKKNAAICKLFGQCFKVLGLLARRNTSMQDYLFDRLDFLLNHEGAEKDKARMLVSVFKGNQTNCLRIKEKHIQLIVELLAETELSDGSKVFEYLQLLGHIAKVEDANLTLKRNQSAIIKYMMQHREDTIINVDDAHNDERIALLQSSAEKPSRELLYHIELVDLLATCAEGENRFIESMCQTIFSPEELLQVFTDPKIPVLHKAPYLRFLVWVYLATASTDIVSTAEMLHNDDFWTFVGLLSDHLKAVTGLLKQHKDKLKALKDRKANNPQAQEEVLDDPVPEDDMDFIMEGIVPFARIFYESQYSAKDATAEQNRVSVKFAESLLAFSPLASIQVDEIALLQSVTDCLLVLSNQLSSHAGLSDDFEAKLNVALEKNKKYGTSGVAGLSDAVKDYLRSHEQEREANERLNTLVVNLCQSYESDPICPYLGDEDAKLPLGEEFQRHIELFAEYNSKKEFKGLNPNIGRMILTLDVSAKTSHTLSEKELLEQQKLDTRSLQLLRGIVEVEKARRLKADASSEDKEEAWDQIAKVQSALNKYEAALISTKMFVSDDDEIVIEALATATAILDGGNKEVQRSFEKFFLTSREETFFADIRSRIVKSMATVKEQRALVAQKEKEEQKRKDLTATHATHAQHAAAPAGDEKSSGEAAAGSGVGDIELTKLHGAHEGGGGNAVQEAIEDQGFAAALAGESGEDALNDMMDESERELSLVLRLLQLLCEGNNVVLKNYIREQGDNIKSYNLVSDTANYLNVLYHNVSSDNIELVSQVLESLVEFCQGNGDNQIAVFDAKCLDGINHIFRQHEYTGMPCPQVAELKLHAANLVLTMLEEQTEQAIQLSKELHTQLDIRAIHENMTRYHYEHQHSKHLGYTAEHPEPADVAYVFYNILASLSDFTTTNYNAKPYTVKPSTKGGKPEAEGSAKSDKVKLETNIKLINVSYTGTVHGSVRLGSVSSKNLTALAHGNKNAAKTFKVLPSKLYVQAPSAYAAIQGQSGSIEVLRNDILSKVHFRVRNRDALRPAAKERLLWTVDRSSPTDKIRDFISQCQDIRDEMKYQEQLLSNPISSFFVRGSPFFYWGVLLVTLLLNIFILVSWSAPTDPTDWRPNTDDWYNPLLYIFGGIHVALSACTFIEFFLTHPPTRPQQFLTLAPIYYILFLGMSIAGITVRGYFFCFHLLHVVVGNDLLQRVIQSVTKNGRSLLWVTALGVIVIYIYAIASFAFLRADFDASRADGAPLFCNTMWQCFLTSLNFGLENGLASVGIADVNDWQTVGLRVLYDLSFFVLISTIGLNVIFGIIVDTFSELRDEKWQIEADMAGNCFICSIKAYDFEKYTKGFIHHTKNEHNMWNYLFYTIHLHEKAQDDLTALELYCMDKIKKVDTSMFPINRAMSLQKSEDALEVRLENLTRMVKSLVDRFEKDDRVKAVEAERRKQQAWEAERTAARR</sequence>
<keyword evidence="4" id="KW-0677">Repeat</keyword>
<comment type="subcellular location">
    <subcellularLocation>
        <location evidence="1">Endomembrane system</location>
        <topology evidence="1">Multi-pass membrane protein</topology>
    </subcellularLocation>
</comment>
<dbReference type="InParanoid" id="A0A0D2X364"/>
<evidence type="ECO:0000256" key="1">
    <source>
        <dbReference type="ARBA" id="ARBA00004127"/>
    </source>
</evidence>
<feature type="compositionally biased region" description="Basic and acidic residues" evidence="11">
    <location>
        <begin position="2124"/>
        <end position="2134"/>
    </location>
</feature>
<keyword evidence="9" id="KW-0407">Ion channel</keyword>
<dbReference type="Pfam" id="PF08709">
    <property type="entry name" value="Ins145_P3_rec"/>
    <property type="match status" value="1"/>
</dbReference>
<feature type="domain" description="MIR" evidence="13">
    <location>
        <begin position="354"/>
        <end position="405"/>
    </location>
</feature>
<gene>
    <name evidence="14" type="ORF">CAOG_009776</name>
</gene>
<keyword evidence="7 12" id="KW-0472">Membrane</keyword>
<dbReference type="Pfam" id="PF00520">
    <property type="entry name" value="Ion_trans"/>
    <property type="match status" value="1"/>
</dbReference>
<protein>
    <recommendedName>
        <fullName evidence="13">MIR domain-containing protein</fullName>
    </recommendedName>
</protein>
<evidence type="ECO:0000256" key="7">
    <source>
        <dbReference type="ARBA" id="ARBA00023136"/>
    </source>
</evidence>
<dbReference type="OrthoDB" id="300855at2759"/>